<name>A0A5D4TCA8_9BACI</name>
<accession>A0A5D4TCA8</accession>
<evidence type="ECO:0000313" key="1">
    <source>
        <dbReference type="EMBL" id="TYS71796.1"/>
    </source>
</evidence>
<dbReference type="RefSeq" id="WP_148979443.1">
    <property type="nucleotide sequence ID" value="NZ_JBNILM010000007.1"/>
</dbReference>
<dbReference type="AlphaFoldDB" id="A0A5D4TCA8"/>
<sequence>MSYTLTAEEYILSLLLLDGAEVAASIKDEVFGDISDQLLECRLDSATSGLISKGLLSVDRNQEKVDEQFQNFLMGMTKVKRIIRCQIATDEGASTVSLFCDKDFTVQQSLYDNRIFKLFGESDKQKLSRLMDLSFNRVEGQAFSVKEPQFEKVVDKLMAGREITEEESSLFDPQFLDVLVAKKGKLNSLYDYHLGEQVAIGALLYISSGEQTWFIENNEDNLIIAPFSFGDLFE</sequence>
<evidence type="ECO:0000313" key="2">
    <source>
        <dbReference type="Proteomes" id="UP000324517"/>
    </source>
</evidence>
<reference evidence="1 2" key="1">
    <citation type="submission" date="2019-08" db="EMBL/GenBank/DDBJ databases">
        <title>Bacillus genomes from the desert of Cuatro Cienegas, Coahuila.</title>
        <authorList>
            <person name="Olmedo-Alvarez G."/>
        </authorList>
    </citation>
    <scope>NUCLEOTIDE SEQUENCE [LARGE SCALE GENOMIC DNA]</scope>
    <source>
        <strain evidence="1 2">CH98b_3T</strain>
    </source>
</reference>
<comment type="caution">
    <text evidence="1">The sequence shown here is derived from an EMBL/GenBank/DDBJ whole genome shotgun (WGS) entry which is preliminary data.</text>
</comment>
<gene>
    <name evidence="1" type="ORF">FZC75_11580</name>
</gene>
<protein>
    <submittedName>
        <fullName evidence="1">Uncharacterized protein</fullName>
    </submittedName>
</protein>
<organism evidence="1 2">
    <name type="scientific">Sutcliffiella horikoshii</name>
    <dbReference type="NCBI Taxonomy" id="79883"/>
    <lineage>
        <taxon>Bacteria</taxon>
        <taxon>Bacillati</taxon>
        <taxon>Bacillota</taxon>
        <taxon>Bacilli</taxon>
        <taxon>Bacillales</taxon>
        <taxon>Bacillaceae</taxon>
        <taxon>Sutcliffiella</taxon>
    </lineage>
</organism>
<dbReference type="Proteomes" id="UP000324517">
    <property type="component" value="Unassembled WGS sequence"/>
</dbReference>
<proteinExistence type="predicted"/>
<dbReference type="EMBL" id="VTET01000005">
    <property type="protein sequence ID" value="TYS71796.1"/>
    <property type="molecule type" value="Genomic_DNA"/>
</dbReference>
<dbReference type="OrthoDB" id="2863759at2"/>